<organism evidence="3 4">
    <name type="scientific">Catenovulum adriaticum</name>
    <dbReference type="NCBI Taxonomy" id="2984846"/>
    <lineage>
        <taxon>Bacteria</taxon>
        <taxon>Pseudomonadati</taxon>
        <taxon>Pseudomonadota</taxon>
        <taxon>Gammaproteobacteria</taxon>
        <taxon>Alteromonadales</taxon>
        <taxon>Alteromonadaceae</taxon>
        <taxon>Catenovulum</taxon>
    </lineage>
</organism>
<evidence type="ECO:0000313" key="3">
    <source>
        <dbReference type="EMBL" id="WAJ69175.1"/>
    </source>
</evidence>
<evidence type="ECO:0000259" key="2">
    <source>
        <dbReference type="PROSITE" id="PS51123"/>
    </source>
</evidence>
<dbReference type="Proteomes" id="UP001163726">
    <property type="component" value="Chromosome"/>
</dbReference>
<feature type="domain" description="OmpA-like" evidence="2">
    <location>
        <begin position="477"/>
        <end position="612"/>
    </location>
</feature>
<accession>A0ABY7AL40</accession>
<proteinExistence type="predicted"/>
<reference evidence="3" key="1">
    <citation type="submission" date="2022-10" db="EMBL/GenBank/DDBJ databases">
        <title>Catenovulum adriacola sp. nov. isolated in the Harbour of Susak.</title>
        <authorList>
            <person name="Schoch T."/>
            <person name="Reich S.J."/>
            <person name="Stoeferle S."/>
            <person name="Flaiz M."/>
            <person name="Kazda M."/>
            <person name="Riedel C.U."/>
            <person name="Duerre P."/>
        </authorList>
    </citation>
    <scope>NUCLEOTIDE SEQUENCE</scope>
    <source>
        <strain evidence="3">TS8</strain>
    </source>
</reference>
<keyword evidence="1" id="KW-0472">Membrane</keyword>
<dbReference type="PROSITE" id="PS51123">
    <property type="entry name" value="OMPA_2"/>
    <property type="match status" value="1"/>
</dbReference>
<gene>
    <name evidence="3" type="ORF">OLW01_08235</name>
</gene>
<evidence type="ECO:0000313" key="4">
    <source>
        <dbReference type="Proteomes" id="UP001163726"/>
    </source>
</evidence>
<sequence>MQTHVSSDDKNNIVQQALTSESDEEMLAALRDIILGQDQHLITQIMRSHARELVANVVVEALHDRQLKDQSVDKILQPVIEQSVERSVETHSDKFVGYFYPIVGSLVRKSVKAFLSNFIEKTNQMLEHSLTVKGIQWRIKARQANVSFAQYAVSQTYQYRVEHVFLIHRETGLLLKSVSHPDSVQTDPDLISSMLTAISDFVSDSFAQPDSTDDEQLETIVTDNYTLLIKPGPYATLVASVTGQAPSHLSEKMQLSMEQIHQLYQAELSKFNGDNAEFEQSEGQLSDCLIAEEKLESKEKKPWMAWILLLILGGFLTHWGWRVWQSQQIEAQLSVMDTLPGYSLQKLNVDFGFKHQSSAQIELLRDPDSVPVKQWLANQQITLDQIEIKEKYFHSVEPSLITQRLSPIKAEFTELEFNHKNGVWFASGKVPANQKYQLLIKLGAIGLSEGINLDLTQLQIQASNTLLAQSQQVSEQALFQILAKINAIQIDFELAEVKLAEPMLAQLNKLTQLYQMAKKLAEPLNYQLNLVVVGTSDASGPKQMNQKLSIDRANSVRTELVKQGISQDEIYTTGVSQLDNKHFGSEASQINTRKALFNVMYLKQTQNTERKI</sequence>
<evidence type="ECO:0000256" key="1">
    <source>
        <dbReference type="PROSITE-ProRule" id="PRU00473"/>
    </source>
</evidence>
<dbReference type="RefSeq" id="WP_268073367.1">
    <property type="nucleotide sequence ID" value="NZ_CP109965.1"/>
</dbReference>
<dbReference type="SUPFAM" id="SSF103088">
    <property type="entry name" value="OmpA-like"/>
    <property type="match status" value="1"/>
</dbReference>
<dbReference type="InterPro" id="IPR006665">
    <property type="entry name" value="OmpA-like"/>
</dbReference>
<dbReference type="InterPro" id="IPR036737">
    <property type="entry name" value="OmpA-like_sf"/>
</dbReference>
<protein>
    <submittedName>
        <fullName evidence="3">OmpA family protein</fullName>
    </submittedName>
</protein>
<name>A0ABY7AL40_9ALTE</name>
<keyword evidence="4" id="KW-1185">Reference proteome</keyword>
<dbReference type="Pfam" id="PF00691">
    <property type="entry name" value="OmpA"/>
    <property type="match status" value="1"/>
</dbReference>
<dbReference type="Gene3D" id="3.30.1330.60">
    <property type="entry name" value="OmpA-like domain"/>
    <property type="match status" value="1"/>
</dbReference>
<dbReference type="EMBL" id="CP109965">
    <property type="protein sequence ID" value="WAJ69175.1"/>
    <property type="molecule type" value="Genomic_DNA"/>
</dbReference>